<dbReference type="AlphaFoldDB" id="A0A067NHB3"/>
<proteinExistence type="predicted"/>
<dbReference type="InterPro" id="IPR032675">
    <property type="entry name" value="LRR_dom_sf"/>
</dbReference>
<dbReference type="InParanoid" id="A0A067NHB3"/>
<organism evidence="1 2">
    <name type="scientific">Pleurotus ostreatus (strain PC15)</name>
    <name type="common">Oyster mushroom</name>
    <dbReference type="NCBI Taxonomy" id="1137138"/>
    <lineage>
        <taxon>Eukaryota</taxon>
        <taxon>Fungi</taxon>
        <taxon>Dikarya</taxon>
        <taxon>Basidiomycota</taxon>
        <taxon>Agaricomycotina</taxon>
        <taxon>Agaricomycetes</taxon>
        <taxon>Agaricomycetidae</taxon>
        <taxon>Agaricales</taxon>
        <taxon>Pleurotineae</taxon>
        <taxon>Pleurotaceae</taxon>
        <taxon>Pleurotus</taxon>
    </lineage>
</organism>
<evidence type="ECO:0000313" key="2">
    <source>
        <dbReference type="Proteomes" id="UP000027073"/>
    </source>
</evidence>
<dbReference type="SUPFAM" id="SSF52047">
    <property type="entry name" value="RNI-like"/>
    <property type="match status" value="1"/>
</dbReference>
<reference evidence="2" key="1">
    <citation type="journal article" date="2014" name="Proc. Natl. Acad. Sci. U.S.A.">
        <title>Extensive sampling of basidiomycete genomes demonstrates inadequacy of the white-rot/brown-rot paradigm for wood decay fungi.</title>
        <authorList>
            <person name="Riley R."/>
            <person name="Salamov A.A."/>
            <person name="Brown D.W."/>
            <person name="Nagy L.G."/>
            <person name="Floudas D."/>
            <person name="Held B.W."/>
            <person name="Levasseur A."/>
            <person name="Lombard V."/>
            <person name="Morin E."/>
            <person name="Otillar R."/>
            <person name="Lindquist E.A."/>
            <person name="Sun H."/>
            <person name="LaButti K.M."/>
            <person name="Schmutz J."/>
            <person name="Jabbour D."/>
            <person name="Luo H."/>
            <person name="Baker S.E."/>
            <person name="Pisabarro A.G."/>
            <person name="Walton J.D."/>
            <person name="Blanchette R.A."/>
            <person name="Henrissat B."/>
            <person name="Martin F."/>
            <person name="Cullen D."/>
            <person name="Hibbett D.S."/>
            <person name="Grigoriev I.V."/>
        </authorList>
    </citation>
    <scope>NUCLEOTIDE SEQUENCE [LARGE SCALE GENOMIC DNA]</scope>
    <source>
        <strain evidence="2">PC15</strain>
    </source>
</reference>
<protein>
    <recommendedName>
        <fullName evidence="3">F-box domain-containing protein</fullName>
    </recommendedName>
</protein>
<gene>
    <name evidence="1" type="ORF">PLEOSDRAFT_1114462</name>
</gene>
<dbReference type="HOGENOM" id="CLU_024649_0_0_1"/>
<dbReference type="Gene3D" id="3.80.10.10">
    <property type="entry name" value="Ribonuclease Inhibitor"/>
    <property type="match status" value="2"/>
</dbReference>
<accession>A0A067NHB3</accession>
<dbReference type="VEuPathDB" id="FungiDB:PLEOSDRAFT_1114462"/>
<dbReference type="EMBL" id="KL198013">
    <property type="protein sequence ID" value="KDQ23502.1"/>
    <property type="molecule type" value="Genomic_DNA"/>
</dbReference>
<evidence type="ECO:0008006" key="3">
    <source>
        <dbReference type="Google" id="ProtNLM"/>
    </source>
</evidence>
<dbReference type="Proteomes" id="UP000027073">
    <property type="component" value="Unassembled WGS sequence"/>
</dbReference>
<evidence type="ECO:0000313" key="1">
    <source>
        <dbReference type="EMBL" id="KDQ23502.1"/>
    </source>
</evidence>
<dbReference type="OrthoDB" id="3162794at2759"/>
<name>A0A067NHB3_PLEO1</name>
<sequence>MDGAASSGRRKALRLKSLLAVPGSFTGPTSTKQQSIVCSSPTSIVPGDVILAVADLLAPSDVLNLSLASTKVRALLTPTLYATVVLKSSRQCRIALKALSDSPRLCAHIRKLAVRPNYYLAWPKPDEPLDEDWVAKAIIDLAPHLKYLHTFDWDGLEMPDDDLWTVLRTSCPDLKTVYSNVGCRPLNAESTLFSFSNLTSFSLIVRHGLGGLDLFPPTEELPDRLWDMLLKRCPDLEEITLCSFSSSARLLAFDRITAGRFPKLHTLTLGSFGYTSDFTISYPGSDSSTFSDFLANHDSLKHIRLSWNFKRWVSPETIPMHLPPTALSNLQTYIGIYQQLSELPHPESIETVDLTCEPIYEIRLRDITPVLNRLTSLTTLDIWVYIPNTTNDYTTFFMTLLQACPKLTELHFMCTTGFTSKPLKRLSSLLSLLPDLKTFSLTKGHKYRDETMLQSALQIVKDNPRLTQVNVRWARETCPNHLKQEGTYDIVHSNVDLDGDLGEGGHGNGQATKNVPTSINVFERGLTVVGKSFTRQYSVNLRPKGKLATLKRGVMVQRYR</sequence>